<comment type="caution">
    <text evidence="1">The sequence shown here is derived from an EMBL/GenBank/DDBJ whole genome shotgun (WGS) entry which is preliminary data.</text>
</comment>
<organism evidence="1 2">
    <name type="scientific">Capsicum baccatum</name>
    <name type="common">Peruvian pepper</name>
    <dbReference type="NCBI Taxonomy" id="33114"/>
    <lineage>
        <taxon>Eukaryota</taxon>
        <taxon>Viridiplantae</taxon>
        <taxon>Streptophyta</taxon>
        <taxon>Embryophyta</taxon>
        <taxon>Tracheophyta</taxon>
        <taxon>Spermatophyta</taxon>
        <taxon>Magnoliopsida</taxon>
        <taxon>eudicotyledons</taxon>
        <taxon>Gunneridae</taxon>
        <taxon>Pentapetalae</taxon>
        <taxon>asterids</taxon>
        <taxon>lamiids</taxon>
        <taxon>Solanales</taxon>
        <taxon>Solanaceae</taxon>
        <taxon>Solanoideae</taxon>
        <taxon>Capsiceae</taxon>
        <taxon>Capsicum</taxon>
    </lineage>
</organism>
<accession>A0A2G2W644</accession>
<dbReference type="AlphaFoldDB" id="A0A2G2W644"/>
<gene>
    <name evidence="1" type="ORF">CQW23_19557</name>
</gene>
<dbReference type="OrthoDB" id="10544170at2759"/>
<name>A0A2G2W644_CAPBA</name>
<dbReference type="Proteomes" id="UP000224567">
    <property type="component" value="Unassembled WGS sequence"/>
</dbReference>
<evidence type="ECO:0000313" key="1">
    <source>
        <dbReference type="EMBL" id="PHT40703.1"/>
    </source>
</evidence>
<protein>
    <submittedName>
        <fullName evidence="1">Uncharacterized protein</fullName>
    </submittedName>
</protein>
<reference evidence="2" key="2">
    <citation type="journal article" date="2017" name="J. Anim. Genet.">
        <title>Multiple reference genome sequences of hot pepper reveal the massive evolution of plant disease resistance genes by retroduplication.</title>
        <authorList>
            <person name="Kim S."/>
            <person name="Park J."/>
            <person name="Yeom S.-I."/>
            <person name="Kim Y.-M."/>
            <person name="Seo E."/>
            <person name="Kim K.-T."/>
            <person name="Kim M.-S."/>
            <person name="Lee J.M."/>
            <person name="Cheong K."/>
            <person name="Shin H.-S."/>
            <person name="Kim S.-B."/>
            <person name="Han K."/>
            <person name="Lee J."/>
            <person name="Park M."/>
            <person name="Lee H.-A."/>
            <person name="Lee H.-Y."/>
            <person name="Lee Y."/>
            <person name="Oh S."/>
            <person name="Lee J.H."/>
            <person name="Choi E."/>
            <person name="Choi E."/>
            <person name="Lee S.E."/>
            <person name="Jeon J."/>
            <person name="Kim H."/>
            <person name="Choi G."/>
            <person name="Song H."/>
            <person name="Lee J."/>
            <person name="Lee S.-C."/>
            <person name="Kwon J.-K."/>
            <person name="Lee H.-Y."/>
            <person name="Koo N."/>
            <person name="Hong Y."/>
            <person name="Kim R.W."/>
            <person name="Kang W.-H."/>
            <person name="Huh J.H."/>
            <person name="Kang B.-C."/>
            <person name="Yang T.-J."/>
            <person name="Lee Y.-H."/>
            <person name="Bennetzen J.L."/>
            <person name="Choi D."/>
        </authorList>
    </citation>
    <scope>NUCLEOTIDE SEQUENCE [LARGE SCALE GENOMIC DNA]</scope>
    <source>
        <strain evidence="2">cv. PBC81</strain>
    </source>
</reference>
<reference evidence="1 2" key="1">
    <citation type="journal article" date="2017" name="Genome Biol.">
        <title>New reference genome sequences of hot pepper reveal the massive evolution of plant disease-resistance genes by retroduplication.</title>
        <authorList>
            <person name="Kim S."/>
            <person name="Park J."/>
            <person name="Yeom S.I."/>
            <person name="Kim Y.M."/>
            <person name="Seo E."/>
            <person name="Kim K.T."/>
            <person name="Kim M.S."/>
            <person name="Lee J.M."/>
            <person name="Cheong K."/>
            <person name="Shin H.S."/>
            <person name="Kim S.B."/>
            <person name="Han K."/>
            <person name="Lee J."/>
            <person name="Park M."/>
            <person name="Lee H.A."/>
            <person name="Lee H.Y."/>
            <person name="Lee Y."/>
            <person name="Oh S."/>
            <person name="Lee J.H."/>
            <person name="Choi E."/>
            <person name="Choi E."/>
            <person name="Lee S.E."/>
            <person name="Jeon J."/>
            <person name="Kim H."/>
            <person name="Choi G."/>
            <person name="Song H."/>
            <person name="Lee J."/>
            <person name="Lee S.C."/>
            <person name="Kwon J.K."/>
            <person name="Lee H.Y."/>
            <person name="Koo N."/>
            <person name="Hong Y."/>
            <person name="Kim R.W."/>
            <person name="Kang W.H."/>
            <person name="Huh J.H."/>
            <person name="Kang B.C."/>
            <person name="Yang T.J."/>
            <person name="Lee Y.H."/>
            <person name="Bennetzen J.L."/>
            <person name="Choi D."/>
        </authorList>
    </citation>
    <scope>NUCLEOTIDE SEQUENCE [LARGE SCALE GENOMIC DNA]</scope>
    <source>
        <strain evidence="2">cv. PBC81</strain>
    </source>
</reference>
<keyword evidence="2" id="KW-1185">Reference proteome</keyword>
<sequence>MLAYLNMLQPQSTRASKQRDSAIQKAHLWHSEIVKAGDQAVILEGAVVRAEEKVRLMEVDTEAQIREACRGEA</sequence>
<dbReference type="EMBL" id="MLFT02000008">
    <property type="protein sequence ID" value="PHT40703.1"/>
    <property type="molecule type" value="Genomic_DNA"/>
</dbReference>
<evidence type="ECO:0000313" key="2">
    <source>
        <dbReference type="Proteomes" id="UP000224567"/>
    </source>
</evidence>
<proteinExistence type="predicted"/>